<accession>A0ACA9LVJ2</accession>
<name>A0ACA9LVJ2_9GLOM</name>
<sequence>MGNCHSDTTVNTEDEGMVVPPSPVSTASHRFFNARSMQIAHETSKSSFESHNVSETKRLQSQYSYMSNLWESKKFHSPLDQKLRGGGMKVLDIGCGTGEWILDMAKEYPNTRFYGLDMLPIYPTSSLPENVKFHQANLLEGLPFEDETFDFVNMSLLVRHLTTRQWEDVVVRELVRVTKPLGFIELMEGDLSLHNQGPITAKLQEASRVDACQRYQSNDRDDHLQDTYDKSSIAWLECRNANWLLEQSLETGLQVFKMLKKPNLEFMSVTSSEYDDMLTSYVQEVEEYNTYCRFYRFYVQKIDVSPSPMTSTDDHNHFTEIARSSSTYSRNASKNSNAITLTRSYSTNTNNNFSYSSQTPR</sequence>
<gene>
    <name evidence="1" type="ORF">ACOLOM_LOCUS4941</name>
</gene>
<evidence type="ECO:0000313" key="1">
    <source>
        <dbReference type="EMBL" id="CAG8553316.1"/>
    </source>
</evidence>
<dbReference type="EMBL" id="CAJVPT010008585">
    <property type="protein sequence ID" value="CAG8553316.1"/>
    <property type="molecule type" value="Genomic_DNA"/>
</dbReference>
<reference evidence="1" key="1">
    <citation type="submission" date="2021-06" db="EMBL/GenBank/DDBJ databases">
        <authorList>
            <person name="Kallberg Y."/>
            <person name="Tangrot J."/>
            <person name="Rosling A."/>
        </authorList>
    </citation>
    <scope>NUCLEOTIDE SEQUENCE</scope>
    <source>
        <strain evidence="1">CL356</strain>
    </source>
</reference>
<organism evidence="1 2">
    <name type="scientific">Acaulospora colombiana</name>
    <dbReference type="NCBI Taxonomy" id="27376"/>
    <lineage>
        <taxon>Eukaryota</taxon>
        <taxon>Fungi</taxon>
        <taxon>Fungi incertae sedis</taxon>
        <taxon>Mucoromycota</taxon>
        <taxon>Glomeromycotina</taxon>
        <taxon>Glomeromycetes</taxon>
        <taxon>Diversisporales</taxon>
        <taxon>Acaulosporaceae</taxon>
        <taxon>Acaulospora</taxon>
    </lineage>
</organism>
<evidence type="ECO:0000313" key="2">
    <source>
        <dbReference type="Proteomes" id="UP000789525"/>
    </source>
</evidence>
<feature type="non-terminal residue" evidence="1">
    <location>
        <position position="361"/>
    </location>
</feature>
<proteinExistence type="predicted"/>
<dbReference type="Proteomes" id="UP000789525">
    <property type="component" value="Unassembled WGS sequence"/>
</dbReference>
<comment type="caution">
    <text evidence="1">The sequence shown here is derived from an EMBL/GenBank/DDBJ whole genome shotgun (WGS) entry which is preliminary data.</text>
</comment>
<protein>
    <submittedName>
        <fullName evidence="1">16964_t:CDS:1</fullName>
    </submittedName>
</protein>
<keyword evidence="2" id="KW-1185">Reference proteome</keyword>